<keyword evidence="1" id="KW-0547">Nucleotide-binding</keyword>
<dbReference type="GO" id="GO:0005524">
    <property type="term" value="F:ATP binding"/>
    <property type="evidence" value="ECO:0007669"/>
    <property type="project" value="UniProtKB-UniRule"/>
</dbReference>
<dbReference type="InterPro" id="IPR000719">
    <property type="entry name" value="Prot_kinase_dom"/>
</dbReference>
<feature type="binding site" evidence="1">
    <location>
        <position position="34"/>
    </location>
    <ligand>
        <name>ATP</name>
        <dbReference type="ChEBI" id="CHEBI:30616"/>
    </ligand>
</feature>
<dbReference type="Gene3D" id="1.10.510.10">
    <property type="entry name" value="Transferase(Phosphotransferase) domain 1"/>
    <property type="match status" value="1"/>
</dbReference>
<evidence type="ECO:0000313" key="4">
    <source>
        <dbReference type="Proteomes" id="UP000595224"/>
    </source>
</evidence>
<accession>A0A7T3RDR4</accession>
<proteinExistence type="predicted"/>
<dbReference type="EMBL" id="CP064936">
    <property type="protein sequence ID" value="QQA01158.1"/>
    <property type="molecule type" value="Genomic_DNA"/>
</dbReference>
<organism evidence="3 4">
    <name type="scientific">Treponema peruense</name>
    <dbReference type="NCBI Taxonomy" id="2787628"/>
    <lineage>
        <taxon>Bacteria</taxon>
        <taxon>Pseudomonadati</taxon>
        <taxon>Spirochaetota</taxon>
        <taxon>Spirochaetia</taxon>
        <taxon>Spirochaetales</taxon>
        <taxon>Treponemataceae</taxon>
        <taxon>Treponema</taxon>
    </lineage>
</organism>
<dbReference type="SUPFAM" id="SSF56112">
    <property type="entry name" value="Protein kinase-like (PK-like)"/>
    <property type="match status" value="1"/>
</dbReference>
<protein>
    <recommendedName>
        <fullName evidence="2">Protein kinase domain-containing protein</fullName>
    </recommendedName>
</protein>
<dbReference type="KEGG" id="tper:IWA51_00560"/>
<dbReference type="GO" id="GO:0004672">
    <property type="term" value="F:protein kinase activity"/>
    <property type="evidence" value="ECO:0007669"/>
    <property type="project" value="InterPro"/>
</dbReference>
<evidence type="ECO:0000256" key="1">
    <source>
        <dbReference type="PROSITE-ProRule" id="PRU10141"/>
    </source>
</evidence>
<dbReference type="AlphaFoldDB" id="A0A7T3RDR4"/>
<name>A0A7T3RDR4_9SPIR</name>
<dbReference type="PROSITE" id="PS00107">
    <property type="entry name" value="PROTEIN_KINASE_ATP"/>
    <property type="match status" value="1"/>
</dbReference>
<keyword evidence="4" id="KW-1185">Reference proteome</keyword>
<evidence type="ECO:0000259" key="2">
    <source>
        <dbReference type="Pfam" id="PF00069"/>
    </source>
</evidence>
<reference evidence="3 4" key="1">
    <citation type="submission" date="2020-11" db="EMBL/GenBank/DDBJ databases">
        <title>Treponema Peruensis nv. sp., first commensal Treponema isolated from human feces.</title>
        <authorList>
            <person name="Belkhou C."/>
            <person name="Raes J."/>
        </authorList>
    </citation>
    <scope>NUCLEOTIDE SEQUENCE [LARGE SCALE GENOMIC DNA]</scope>
    <source>
        <strain evidence="3 4">RCC2812</strain>
    </source>
</reference>
<dbReference type="Pfam" id="PF00069">
    <property type="entry name" value="Pkinase"/>
    <property type="match status" value="1"/>
</dbReference>
<dbReference type="RefSeq" id="WP_198442749.1">
    <property type="nucleotide sequence ID" value="NZ_CBCSHE010000017.1"/>
</dbReference>
<dbReference type="Proteomes" id="UP000595224">
    <property type="component" value="Chromosome"/>
</dbReference>
<feature type="domain" description="Protein kinase" evidence="2">
    <location>
        <begin position="7"/>
        <end position="146"/>
    </location>
</feature>
<evidence type="ECO:0000313" key="3">
    <source>
        <dbReference type="EMBL" id="QQA01158.1"/>
    </source>
</evidence>
<gene>
    <name evidence="3" type="ORF">IWA51_00560</name>
</gene>
<sequence length="207" mass="24399">MKNLFGYEIIQTLGQGKTGTAYLVEKNNSQFVLKKMNEQTEDPQKTLEIFNGEKYCYERMSKIGKGIPKLFEFDEKNHYLVKEYIQGETAATLATRGTFCKDGLTENHFRQILDMSERFKKVGIHVDYFPTNFIYTNSGELYCIDYECYDYNSEWDFEHWGIYYWLNKDGMRAHLEKGGTSKLNKPGTFKPFDEPFEELKKRVIELV</sequence>
<keyword evidence="1" id="KW-0067">ATP-binding</keyword>
<dbReference type="Gene3D" id="3.30.200.20">
    <property type="entry name" value="Phosphorylase Kinase, domain 1"/>
    <property type="match status" value="1"/>
</dbReference>
<dbReference type="InterPro" id="IPR017441">
    <property type="entry name" value="Protein_kinase_ATP_BS"/>
</dbReference>
<dbReference type="InterPro" id="IPR011009">
    <property type="entry name" value="Kinase-like_dom_sf"/>
</dbReference>